<accession>A0ABZ1SLM4</accession>
<gene>
    <name evidence="3" type="primary">upp</name>
    <name evidence="3" type="ORF">OG913_31760</name>
</gene>
<dbReference type="GO" id="GO:0004845">
    <property type="term" value="F:uracil phosphoribosyltransferase activity"/>
    <property type="evidence" value="ECO:0007669"/>
    <property type="project" value="UniProtKB-EC"/>
</dbReference>
<organism evidence="3 4">
    <name type="scientific">Microbispora hainanensis</name>
    <dbReference type="NCBI Taxonomy" id="568844"/>
    <lineage>
        <taxon>Bacteria</taxon>
        <taxon>Bacillati</taxon>
        <taxon>Actinomycetota</taxon>
        <taxon>Actinomycetes</taxon>
        <taxon>Streptosporangiales</taxon>
        <taxon>Streptosporangiaceae</taxon>
        <taxon>Microbispora</taxon>
    </lineage>
</organism>
<keyword evidence="3" id="KW-0808">Transferase</keyword>
<dbReference type="Gene3D" id="3.40.50.2020">
    <property type="match status" value="1"/>
</dbReference>
<dbReference type="EC" id="2.4.2.9" evidence="3"/>
<dbReference type="NCBIfam" id="NF001097">
    <property type="entry name" value="PRK00129.1"/>
    <property type="match status" value="1"/>
</dbReference>
<dbReference type="InterPro" id="IPR029057">
    <property type="entry name" value="PRTase-like"/>
</dbReference>
<evidence type="ECO:0000313" key="3">
    <source>
        <dbReference type="EMBL" id="WUP73920.1"/>
    </source>
</evidence>
<proteinExistence type="predicted"/>
<evidence type="ECO:0000313" key="4">
    <source>
        <dbReference type="Proteomes" id="UP001432011"/>
    </source>
</evidence>
<dbReference type="RefSeq" id="WP_185949055.1">
    <property type="nucleotide sequence ID" value="NZ_CP108085.1"/>
</dbReference>
<evidence type="ECO:0000256" key="1">
    <source>
        <dbReference type="SAM" id="MobiDB-lite"/>
    </source>
</evidence>
<feature type="compositionally biased region" description="Gly residues" evidence="1">
    <location>
        <begin position="25"/>
        <end position="37"/>
    </location>
</feature>
<dbReference type="Proteomes" id="UP001432011">
    <property type="component" value="Chromosome"/>
</dbReference>
<dbReference type="EMBL" id="CP108085">
    <property type="protein sequence ID" value="WUP73920.1"/>
    <property type="molecule type" value="Genomic_DNA"/>
</dbReference>
<feature type="region of interest" description="Disordered" evidence="1">
    <location>
        <begin position="1"/>
        <end position="64"/>
    </location>
</feature>
<keyword evidence="3" id="KW-0328">Glycosyltransferase</keyword>
<evidence type="ECO:0000259" key="2">
    <source>
        <dbReference type="Pfam" id="PF14681"/>
    </source>
</evidence>
<dbReference type="InterPro" id="IPR000836">
    <property type="entry name" value="PRTase_dom"/>
</dbReference>
<feature type="compositionally biased region" description="Polar residues" evidence="1">
    <location>
        <begin position="1"/>
        <end position="24"/>
    </location>
</feature>
<name>A0ABZ1SLM4_9ACTN</name>
<dbReference type="Pfam" id="PF14681">
    <property type="entry name" value="UPRTase"/>
    <property type="match status" value="1"/>
</dbReference>
<dbReference type="SUPFAM" id="SSF53271">
    <property type="entry name" value="PRTase-like"/>
    <property type="match status" value="1"/>
</dbReference>
<dbReference type="CDD" id="cd06223">
    <property type="entry name" value="PRTases_typeI"/>
    <property type="match status" value="1"/>
</dbReference>
<sequence length="283" mass="29835">MTITATQAPGPVSSTVDDTSNGAVGSTGNGAVSGTGGSTVDDTSNGAVGSTGNGAVSGTANGPLTGTVHENVHLLPQTRQLRALHTVIRDRHAALDRFVTTSGRIIRQLIETALDLLPYEPLDVQTPVGRTYHGLRPARPICGVPVVRAGESMEHELRVMSPGVRIGKILIQRDKVTKLPRLYYSALPADIDRHSVLLLDPMLATGGTALAAVQVLLDHGVAEDDIVFVALLAAPEGIAAVHARHPNLRIVTSAIEERLNENAYMIPGIGDFGDRYFGTDVPR</sequence>
<keyword evidence="4" id="KW-1185">Reference proteome</keyword>
<feature type="compositionally biased region" description="Polar residues" evidence="1">
    <location>
        <begin position="38"/>
        <end position="64"/>
    </location>
</feature>
<feature type="domain" description="Phosphoribosyltransferase" evidence="2">
    <location>
        <begin position="76"/>
        <end position="279"/>
    </location>
</feature>
<reference evidence="3" key="1">
    <citation type="submission" date="2022-10" db="EMBL/GenBank/DDBJ databases">
        <title>The complete genomes of actinobacterial strains from the NBC collection.</title>
        <authorList>
            <person name="Joergensen T.S."/>
            <person name="Alvarez Arevalo M."/>
            <person name="Sterndorff E.B."/>
            <person name="Faurdal D."/>
            <person name="Vuksanovic O."/>
            <person name="Mourched A.-S."/>
            <person name="Charusanti P."/>
            <person name="Shaw S."/>
            <person name="Blin K."/>
            <person name="Weber T."/>
        </authorList>
    </citation>
    <scope>NUCLEOTIDE SEQUENCE</scope>
    <source>
        <strain evidence="3">NBC_00254</strain>
    </source>
</reference>
<protein>
    <submittedName>
        <fullName evidence="3">Uracil phosphoribosyltransferase</fullName>
        <ecNumber evidence="3">2.4.2.9</ecNumber>
    </submittedName>
</protein>